<accession>A0A5J4VP95</accession>
<evidence type="ECO:0000313" key="3">
    <source>
        <dbReference type="Proteomes" id="UP000324800"/>
    </source>
</evidence>
<comment type="caution">
    <text evidence="2">The sequence shown here is derived from an EMBL/GenBank/DDBJ whole genome shotgun (WGS) entry which is preliminary data.</text>
</comment>
<gene>
    <name evidence="2" type="ORF">EZS28_020387</name>
</gene>
<protein>
    <submittedName>
        <fullName evidence="2">Uncharacterized protein</fullName>
    </submittedName>
</protein>
<dbReference type="AlphaFoldDB" id="A0A5J4VP95"/>
<evidence type="ECO:0000256" key="1">
    <source>
        <dbReference type="SAM" id="MobiDB-lite"/>
    </source>
</evidence>
<name>A0A5J4VP95_9EUKA</name>
<reference evidence="2 3" key="1">
    <citation type="submission" date="2019-03" db="EMBL/GenBank/DDBJ databases">
        <title>Single cell metagenomics reveals metabolic interactions within the superorganism composed of flagellate Streblomastix strix and complex community of Bacteroidetes bacteria on its surface.</title>
        <authorList>
            <person name="Treitli S.C."/>
            <person name="Kolisko M."/>
            <person name="Husnik F."/>
            <person name="Keeling P."/>
            <person name="Hampl V."/>
        </authorList>
    </citation>
    <scope>NUCLEOTIDE SEQUENCE [LARGE SCALE GENOMIC DNA]</scope>
    <source>
        <strain evidence="2">ST1C</strain>
    </source>
</reference>
<proteinExistence type="predicted"/>
<feature type="region of interest" description="Disordered" evidence="1">
    <location>
        <begin position="75"/>
        <end position="139"/>
    </location>
</feature>
<sequence>QKPPLQTISRSTSVSKDGEQGNTKQDSGQVAQSSESIISTPQQSPEKGKKKKKDKSVIQKEDCKMQLSQQVEQVEVQKEDTIQQVAVKSPGEEKSSQNKRKRNAKQKQNAAVAPAASAPADGSNFINEPKKGPVTGPPI</sequence>
<feature type="non-terminal residue" evidence="2">
    <location>
        <position position="1"/>
    </location>
</feature>
<feature type="compositionally biased region" description="Low complexity" evidence="1">
    <location>
        <begin position="106"/>
        <end position="120"/>
    </location>
</feature>
<feature type="compositionally biased region" description="Polar residues" evidence="1">
    <location>
        <begin position="1"/>
        <end position="45"/>
    </location>
</feature>
<dbReference type="EMBL" id="SNRW01005926">
    <property type="protein sequence ID" value="KAA6384083.1"/>
    <property type="molecule type" value="Genomic_DNA"/>
</dbReference>
<organism evidence="2 3">
    <name type="scientific">Streblomastix strix</name>
    <dbReference type="NCBI Taxonomy" id="222440"/>
    <lineage>
        <taxon>Eukaryota</taxon>
        <taxon>Metamonada</taxon>
        <taxon>Preaxostyla</taxon>
        <taxon>Oxymonadida</taxon>
        <taxon>Streblomastigidae</taxon>
        <taxon>Streblomastix</taxon>
    </lineage>
</organism>
<evidence type="ECO:0000313" key="2">
    <source>
        <dbReference type="EMBL" id="KAA6384083.1"/>
    </source>
</evidence>
<feature type="region of interest" description="Disordered" evidence="1">
    <location>
        <begin position="1"/>
        <end position="60"/>
    </location>
</feature>
<dbReference type="Proteomes" id="UP000324800">
    <property type="component" value="Unassembled WGS sequence"/>
</dbReference>